<keyword evidence="5" id="KW-0378">Hydrolase</keyword>
<dbReference type="InterPro" id="IPR021109">
    <property type="entry name" value="Peptidase_aspartic_dom_sf"/>
</dbReference>
<dbReference type="Pfam" id="PF00026">
    <property type="entry name" value="Asp"/>
    <property type="match status" value="1"/>
</dbReference>
<accession>A0A0D2G663</accession>
<evidence type="ECO:0000256" key="3">
    <source>
        <dbReference type="PIRSR" id="PIRSR601461-1"/>
    </source>
</evidence>
<dbReference type="GO" id="GO:0004190">
    <property type="term" value="F:aspartic-type endopeptidase activity"/>
    <property type="evidence" value="ECO:0007669"/>
    <property type="project" value="UniProtKB-KW"/>
</dbReference>
<evidence type="ECO:0000256" key="2">
    <source>
        <dbReference type="ARBA" id="ARBA00022750"/>
    </source>
</evidence>
<dbReference type="HOGENOM" id="CLU_013253_9_3_1"/>
<feature type="signal peptide" evidence="6">
    <location>
        <begin position="1"/>
        <end position="17"/>
    </location>
</feature>
<feature type="disulfide bond" evidence="4">
    <location>
        <begin position="317"/>
        <end position="358"/>
    </location>
</feature>
<keyword evidence="2 5" id="KW-0064">Aspartyl protease</keyword>
<organism evidence="8 9">
    <name type="scientific">Phialophora macrospora</name>
    <dbReference type="NCBI Taxonomy" id="1851006"/>
    <lineage>
        <taxon>Eukaryota</taxon>
        <taxon>Fungi</taxon>
        <taxon>Dikarya</taxon>
        <taxon>Ascomycota</taxon>
        <taxon>Pezizomycotina</taxon>
        <taxon>Eurotiomycetes</taxon>
        <taxon>Chaetothyriomycetidae</taxon>
        <taxon>Chaetothyriales</taxon>
        <taxon>Herpotrichiellaceae</taxon>
        <taxon>Phialophora</taxon>
    </lineage>
</organism>
<proteinExistence type="inferred from homology"/>
<evidence type="ECO:0000256" key="1">
    <source>
        <dbReference type="ARBA" id="ARBA00007447"/>
    </source>
</evidence>
<name>A0A0D2G663_9EURO</name>
<dbReference type="InterPro" id="IPR033121">
    <property type="entry name" value="PEPTIDASE_A1"/>
</dbReference>
<keyword evidence="4" id="KW-1015">Disulfide bond</keyword>
<feature type="chain" id="PRO_5002253606" description="Peptidase A1 domain-containing protein" evidence="6">
    <location>
        <begin position="18"/>
        <end position="413"/>
    </location>
</feature>
<dbReference type="PROSITE" id="PS51767">
    <property type="entry name" value="PEPTIDASE_A1"/>
    <property type="match status" value="1"/>
</dbReference>
<dbReference type="AlphaFoldDB" id="A0A0D2G663"/>
<evidence type="ECO:0000313" key="9">
    <source>
        <dbReference type="Proteomes" id="UP000054266"/>
    </source>
</evidence>
<gene>
    <name evidence="8" type="ORF">PV04_06703</name>
</gene>
<dbReference type="PANTHER" id="PTHR47966">
    <property type="entry name" value="BETA-SITE APP-CLEAVING ENZYME, ISOFORM A-RELATED"/>
    <property type="match status" value="1"/>
</dbReference>
<dbReference type="Proteomes" id="UP000054266">
    <property type="component" value="Unassembled WGS sequence"/>
</dbReference>
<evidence type="ECO:0000313" key="8">
    <source>
        <dbReference type="EMBL" id="KIW67454.1"/>
    </source>
</evidence>
<dbReference type="Gene3D" id="2.40.70.10">
    <property type="entry name" value="Acid Proteases"/>
    <property type="match status" value="2"/>
</dbReference>
<dbReference type="PANTHER" id="PTHR47966:SF65">
    <property type="entry name" value="ASPARTIC-TYPE ENDOPEPTIDASE"/>
    <property type="match status" value="1"/>
</dbReference>
<keyword evidence="9" id="KW-1185">Reference proteome</keyword>
<dbReference type="SUPFAM" id="SSF50630">
    <property type="entry name" value="Acid proteases"/>
    <property type="match status" value="1"/>
</dbReference>
<protein>
    <recommendedName>
        <fullName evidence="7">Peptidase A1 domain-containing protein</fullName>
    </recommendedName>
</protein>
<reference evidence="8 9" key="1">
    <citation type="submission" date="2015-01" db="EMBL/GenBank/DDBJ databases">
        <title>The Genome Sequence of Capronia semiimmersa CBS27337.</title>
        <authorList>
            <consortium name="The Broad Institute Genomics Platform"/>
            <person name="Cuomo C."/>
            <person name="de Hoog S."/>
            <person name="Gorbushina A."/>
            <person name="Stielow B."/>
            <person name="Teixiera M."/>
            <person name="Abouelleil A."/>
            <person name="Chapman S.B."/>
            <person name="Priest M."/>
            <person name="Young S.K."/>
            <person name="Wortman J."/>
            <person name="Nusbaum C."/>
            <person name="Birren B."/>
        </authorList>
    </citation>
    <scope>NUCLEOTIDE SEQUENCE [LARGE SCALE GENOMIC DNA]</scope>
    <source>
        <strain evidence="8 9">CBS 27337</strain>
    </source>
</reference>
<keyword evidence="5" id="KW-0645">Protease</keyword>
<dbReference type="PROSITE" id="PS00141">
    <property type="entry name" value="ASP_PROTEASE"/>
    <property type="match status" value="1"/>
</dbReference>
<feature type="active site" evidence="3">
    <location>
        <position position="81"/>
    </location>
</feature>
<feature type="active site" evidence="3">
    <location>
        <position position="281"/>
    </location>
</feature>
<dbReference type="InterPro" id="IPR001969">
    <property type="entry name" value="Aspartic_peptidase_AS"/>
</dbReference>
<dbReference type="PRINTS" id="PR00792">
    <property type="entry name" value="PEPSIN"/>
</dbReference>
<evidence type="ECO:0000256" key="6">
    <source>
        <dbReference type="SAM" id="SignalP"/>
    </source>
</evidence>
<dbReference type="GO" id="GO:0006508">
    <property type="term" value="P:proteolysis"/>
    <property type="evidence" value="ECO:0007669"/>
    <property type="project" value="UniProtKB-KW"/>
</dbReference>
<evidence type="ECO:0000256" key="4">
    <source>
        <dbReference type="PIRSR" id="PIRSR601461-2"/>
    </source>
</evidence>
<evidence type="ECO:0000256" key="5">
    <source>
        <dbReference type="RuleBase" id="RU000454"/>
    </source>
</evidence>
<dbReference type="STRING" id="5601.A0A0D2G663"/>
<evidence type="ECO:0000259" key="7">
    <source>
        <dbReference type="PROSITE" id="PS51767"/>
    </source>
</evidence>
<comment type="similarity">
    <text evidence="1 5">Belongs to the peptidase A1 family.</text>
</comment>
<dbReference type="EMBL" id="KN846959">
    <property type="protein sequence ID" value="KIW67454.1"/>
    <property type="molecule type" value="Genomic_DNA"/>
</dbReference>
<dbReference type="InterPro" id="IPR001461">
    <property type="entry name" value="Aspartic_peptidase_A1"/>
</dbReference>
<feature type="domain" description="Peptidase A1" evidence="7">
    <location>
        <begin position="63"/>
        <end position="396"/>
    </location>
</feature>
<keyword evidence="6" id="KW-0732">Signal</keyword>
<sequence>MWPALILFNLLLGVASALPSPQEQDPKKSVITLPFTRKLSPGPARLKRQAFDSDLLPLTVASYYIEVTVGTPPQSLSLVLDTGSSDIWAYSPASRASCPDCTDIYYDPTDSSTARERPELGLFNITYGTPNSGVLGYYYSDVLRTGGVGVTVFLGVTTDANEGAPPGGIMGIGFSENVASLYQSGILYEGYVDTLYREGVIESRAYSVFFNEAESTDKDEGVIIFGGYDRTKWIDTLVPFPIVYPSPRGAAELNIEGPAIEITVGDDTYDVPAQSYTVLLDTGSTYTYLPRRQFNVLATALDAELASEEYDIYTVSCDYKRADGGLDYTFSGPDGRVTISVPWEQVVIENDILPEDVCFLGFIPESDNEGFYVFGETFLRSAYLLYNYDDLTIALAQASYDTTCDDCVEALTK</sequence>